<accession>A0A4S8LH15</accession>
<evidence type="ECO:0000313" key="2">
    <source>
        <dbReference type="EMBL" id="THU88327.1"/>
    </source>
</evidence>
<feature type="compositionally biased region" description="Basic and acidic residues" evidence="1">
    <location>
        <begin position="72"/>
        <end position="83"/>
    </location>
</feature>
<dbReference type="EMBL" id="ML179413">
    <property type="protein sequence ID" value="THU88327.1"/>
    <property type="molecule type" value="Genomic_DNA"/>
</dbReference>
<organism evidence="2 3">
    <name type="scientific">Dendrothele bispora (strain CBS 962.96)</name>
    <dbReference type="NCBI Taxonomy" id="1314807"/>
    <lineage>
        <taxon>Eukaryota</taxon>
        <taxon>Fungi</taxon>
        <taxon>Dikarya</taxon>
        <taxon>Basidiomycota</taxon>
        <taxon>Agaricomycotina</taxon>
        <taxon>Agaricomycetes</taxon>
        <taxon>Agaricomycetidae</taxon>
        <taxon>Agaricales</taxon>
        <taxon>Agaricales incertae sedis</taxon>
        <taxon>Dendrothele</taxon>
    </lineage>
</organism>
<gene>
    <name evidence="2" type="ORF">K435DRAFT_803599</name>
</gene>
<name>A0A4S8LH15_DENBC</name>
<evidence type="ECO:0000313" key="3">
    <source>
        <dbReference type="Proteomes" id="UP000297245"/>
    </source>
</evidence>
<reference evidence="2 3" key="1">
    <citation type="journal article" date="2019" name="Nat. Ecol. Evol.">
        <title>Megaphylogeny resolves global patterns of mushroom evolution.</title>
        <authorList>
            <person name="Varga T."/>
            <person name="Krizsan K."/>
            <person name="Foldi C."/>
            <person name="Dima B."/>
            <person name="Sanchez-Garcia M."/>
            <person name="Sanchez-Ramirez S."/>
            <person name="Szollosi G.J."/>
            <person name="Szarkandi J.G."/>
            <person name="Papp V."/>
            <person name="Albert L."/>
            <person name="Andreopoulos W."/>
            <person name="Angelini C."/>
            <person name="Antonin V."/>
            <person name="Barry K.W."/>
            <person name="Bougher N.L."/>
            <person name="Buchanan P."/>
            <person name="Buyck B."/>
            <person name="Bense V."/>
            <person name="Catcheside P."/>
            <person name="Chovatia M."/>
            <person name="Cooper J."/>
            <person name="Damon W."/>
            <person name="Desjardin D."/>
            <person name="Finy P."/>
            <person name="Geml J."/>
            <person name="Haridas S."/>
            <person name="Hughes K."/>
            <person name="Justo A."/>
            <person name="Karasinski D."/>
            <person name="Kautmanova I."/>
            <person name="Kiss B."/>
            <person name="Kocsube S."/>
            <person name="Kotiranta H."/>
            <person name="LaButti K.M."/>
            <person name="Lechner B.E."/>
            <person name="Liimatainen K."/>
            <person name="Lipzen A."/>
            <person name="Lukacs Z."/>
            <person name="Mihaltcheva S."/>
            <person name="Morgado L.N."/>
            <person name="Niskanen T."/>
            <person name="Noordeloos M.E."/>
            <person name="Ohm R.A."/>
            <person name="Ortiz-Santana B."/>
            <person name="Ovrebo C."/>
            <person name="Racz N."/>
            <person name="Riley R."/>
            <person name="Savchenko A."/>
            <person name="Shiryaev A."/>
            <person name="Soop K."/>
            <person name="Spirin V."/>
            <person name="Szebenyi C."/>
            <person name="Tomsovsky M."/>
            <person name="Tulloss R.E."/>
            <person name="Uehling J."/>
            <person name="Grigoriev I.V."/>
            <person name="Vagvolgyi C."/>
            <person name="Papp T."/>
            <person name="Martin F.M."/>
            <person name="Miettinen O."/>
            <person name="Hibbett D.S."/>
            <person name="Nagy L.G."/>
        </authorList>
    </citation>
    <scope>NUCLEOTIDE SEQUENCE [LARGE SCALE GENOMIC DNA]</scope>
    <source>
        <strain evidence="2 3">CBS 962.96</strain>
    </source>
</reference>
<dbReference type="AlphaFoldDB" id="A0A4S8LH15"/>
<dbReference type="Proteomes" id="UP000297245">
    <property type="component" value="Unassembled WGS sequence"/>
</dbReference>
<proteinExistence type="predicted"/>
<protein>
    <submittedName>
        <fullName evidence="2">Uncharacterized protein</fullName>
    </submittedName>
</protein>
<evidence type="ECO:0000256" key="1">
    <source>
        <dbReference type="SAM" id="MobiDB-lite"/>
    </source>
</evidence>
<feature type="region of interest" description="Disordered" evidence="1">
    <location>
        <begin position="30"/>
        <end position="111"/>
    </location>
</feature>
<keyword evidence="3" id="KW-1185">Reference proteome</keyword>
<sequence>MEGTSHKIFHGPGNSLGLSAMRGISQRLSTKGDFPKISPMNQGNPWDYPQERDFPGTIHKRGTSQGLSTREGLPRDYPQERDFPGTIQKRGTSQGLSTREGLPRDYPHACPKRKDSSRFQFILYYTKGNDLLLQWVIKYGQEGCNGSLNMDRKDSSPMRKTEWYSSYGKVDELVAEVKPLYIPSMWWQEGLHGISKNFRVLNKTTWEVPRKSLWLWEVPVNSQELPRDIPLENWDFPSKLGIPREVPFVAGRVGSPRDFGLTGCIFAIKMKPKMVP</sequence>
<feature type="compositionally biased region" description="Basic and acidic residues" evidence="1">
    <location>
        <begin position="101"/>
        <end position="111"/>
    </location>
</feature>